<keyword evidence="2" id="KW-0472">Membrane</keyword>
<name>A0ABD3MMX7_9STRA</name>
<evidence type="ECO:0000313" key="4">
    <source>
        <dbReference type="Proteomes" id="UP001530293"/>
    </source>
</evidence>
<feature type="transmembrane region" description="Helical" evidence="2">
    <location>
        <begin position="502"/>
        <end position="525"/>
    </location>
</feature>
<organism evidence="3 4">
    <name type="scientific">Discostella pseudostelligera</name>
    <dbReference type="NCBI Taxonomy" id="259834"/>
    <lineage>
        <taxon>Eukaryota</taxon>
        <taxon>Sar</taxon>
        <taxon>Stramenopiles</taxon>
        <taxon>Ochrophyta</taxon>
        <taxon>Bacillariophyta</taxon>
        <taxon>Coscinodiscophyceae</taxon>
        <taxon>Thalassiosirophycidae</taxon>
        <taxon>Stephanodiscales</taxon>
        <taxon>Stephanodiscaceae</taxon>
        <taxon>Discostella</taxon>
    </lineage>
</organism>
<keyword evidence="2" id="KW-0812">Transmembrane</keyword>
<feature type="region of interest" description="Disordered" evidence="1">
    <location>
        <begin position="336"/>
        <end position="365"/>
    </location>
</feature>
<feature type="compositionally biased region" description="Low complexity" evidence="1">
    <location>
        <begin position="346"/>
        <end position="365"/>
    </location>
</feature>
<feature type="transmembrane region" description="Helical" evidence="2">
    <location>
        <begin position="137"/>
        <end position="155"/>
    </location>
</feature>
<feature type="transmembrane region" description="Helical" evidence="2">
    <location>
        <begin position="182"/>
        <end position="205"/>
    </location>
</feature>
<feature type="region of interest" description="Disordered" evidence="1">
    <location>
        <begin position="47"/>
        <end position="68"/>
    </location>
</feature>
<comment type="caution">
    <text evidence="3">The sequence shown here is derived from an EMBL/GenBank/DDBJ whole genome shotgun (WGS) entry which is preliminary data.</text>
</comment>
<accession>A0ABD3MMX7</accession>
<protein>
    <submittedName>
        <fullName evidence="3">Uncharacterized protein</fullName>
    </submittedName>
</protein>
<evidence type="ECO:0000256" key="2">
    <source>
        <dbReference type="SAM" id="Phobius"/>
    </source>
</evidence>
<dbReference type="Proteomes" id="UP001530293">
    <property type="component" value="Unassembled WGS sequence"/>
</dbReference>
<dbReference type="EMBL" id="JALLBG020000096">
    <property type="protein sequence ID" value="KAL3765391.1"/>
    <property type="molecule type" value="Genomic_DNA"/>
</dbReference>
<feature type="compositionally biased region" description="Polar residues" evidence="1">
    <location>
        <begin position="336"/>
        <end position="345"/>
    </location>
</feature>
<feature type="transmembrane region" description="Helical" evidence="2">
    <location>
        <begin position="394"/>
        <end position="416"/>
    </location>
</feature>
<sequence>MAPPFHFPSNEDTTSSSSTTTSHSTMFSFPTPTMTAAVDDATKTKPAAATKAAATSTTTTTNTTTYTTTVKPSPQQQYICSPFSATAASFLLRRRLLLPTFVMPTLLLTVPPMAVSLLSMVAYLAGCGAIGSSSSSSLLTILASSTAILLPTYLLSNMGISAIGRHAPNEIARQKALSQSKFALPFWSLVISIGVLRSTLYFLGIVLSPVTRMKNANDDDDDDEYGVVVSWVLWTWGMFSTTMYWSLRTASACIGPVIGWTILSILVLCRYIGPFCPIVRCSCLPLRTNPFIGTLQRLLRNFTSKSRFLDFIADGLERLSAPSTPVVVVANDKSGSTAKPTTGVRSTTTAMSAPPPTTATTNASASRLNNTDSIGRVLKYIISSANARYSRPGLLPMLVQGFVHAVGGCIFARAYIFPHLGFMYQMQNHSGVDAIIVLSCVVAPTLELYTNVHESELHYRRYSAIVYESMHDALGGKRRRQLLLWHIVIAVTSDVMNRVQRLVLRLTMLSHGIATATVLLWSHVGRFVPAAASLPILPSPSFSDIVQSLIISYLSVIILLSVTAIQDVLTRWAVCASGMDVDMLMFQTPKSKRDEEFLVEDLIVQSVIMGDGTTVEKVIRPSEIHQPSTMTPFKNLHEDEIHRNELAAASFAQWIEQSSTTSSGKLSVDILRMCILESLGGGGSANRSEHWHSHPFYFGDATHIVAIRRRLDLSAATASPGRQPIVVPIVRALCAFAGGVGDAISQFYREPDKNGKQVGTKDDLTELWKLPPGSLNAMEFSIIAAARLVVMNSVAIDKSGHAIVNTLKRNDQLSLLLPCVLQSAYKLRCGINQYAEARAKANEINLSTYDKSGQGDGLGCYIAAECPDLFLVISACNNSARMAMKTIVELGDRMLEEILLRGKWKGEMQQWLVGLN</sequence>
<feature type="transmembrane region" description="Helical" evidence="2">
    <location>
        <begin position="225"/>
        <end position="245"/>
    </location>
</feature>
<proteinExistence type="predicted"/>
<dbReference type="AlphaFoldDB" id="A0ABD3MMX7"/>
<feature type="transmembrane region" description="Helical" evidence="2">
    <location>
        <begin position="252"/>
        <end position="273"/>
    </location>
</feature>
<feature type="region of interest" description="Disordered" evidence="1">
    <location>
        <begin position="1"/>
        <end position="25"/>
    </location>
</feature>
<feature type="compositionally biased region" description="Low complexity" evidence="1">
    <location>
        <begin position="7"/>
        <end position="25"/>
    </location>
</feature>
<keyword evidence="2" id="KW-1133">Transmembrane helix</keyword>
<gene>
    <name evidence="3" type="ORF">ACHAWU_002309</name>
</gene>
<evidence type="ECO:0000256" key="1">
    <source>
        <dbReference type="SAM" id="MobiDB-lite"/>
    </source>
</evidence>
<evidence type="ECO:0000313" key="3">
    <source>
        <dbReference type="EMBL" id="KAL3765391.1"/>
    </source>
</evidence>
<feature type="transmembrane region" description="Helical" evidence="2">
    <location>
        <begin position="101"/>
        <end position="125"/>
    </location>
</feature>
<keyword evidence="4" id="KW-1185">Reference proteome</keyword>
<reference evidence="3 4" key="1">
    <citation type="submission" date="2024-10" db="EMBL/GenBank/DDBJ databases">
        <title>Updated reference genomes for cyclostephanoid diatoms.</title>
        <authorList>
            <person name="Roberts W.R."/>
            <person name="Alverson A.J."/>
        </authorList>
    </citation>
    <scope>NUCLEOTIDE SEQUENCE [LARGE SCALE GENOMIC DNA]</scope>
    <source>
        <strain evidence="3 4">AJA232-27</strain>
    </source>
</reference>